<evidence type="ECO:0000313" key="8">
    <source>
        <dbReference type="Proteomes" id="UP001215598"/>
    </source>
</evidence>
<dbReference type="SUPFAM" id="SSF81321">
    <property type="entry name" value="Family A G protein-coupled receptor-like"/>
    <property type="match status" value="1"/>
</dbReference>
<evidence type="ECO:0000256" key="4">
    <source>
        <dbReference type="ARBA" id="ARBA00023136"/>
    </source>
</evidence>
<feature type="transmembrane region" description="Helical" evidence="6">
    <location>
        <begin position="121"/>
        <end position="142"/>
    </location>
</feature>
<accession>A0AAD7MMH2</accession>
<dbReference type="GO" id="GO:0005886">
    <property type="term" value="C:plasma membrane"/>
    <property type="evidence" value="ECO:0007669"/>
    <property type="project" value="TreeGrafter"/>
</dbReference>
<keyword evidence="3 6" id="KW-1133">Transmembrane helix</keyword>
<comment type="subcellular location">
    <subcellularLocation>
        <location evidence="1">Membrane</location>
        <topology evidence="1">Multi-pass membrane protein</topology>
    </subcellularLocation>
</comment>
<reference evidence="7" key="1">
    <citation type="submission" date="2023-03" db="EMBL/GenBank/DDBJ databases">
        <title>Massive genome expansion in bonnet fungi (Mycena s.s.) driven by repeated elements and novel gene families across ecological guilds.</title>
        <authorList>
            <consortium name="Lawrence Berkeley National Laboratory"/>
            <person name="Harder C.B."/>
            <person name="Miyauchi S."/>
            <person name="Viragh M."/>
            <person name="Kuo A."/>
            <person name="Thoen E."/>
            <person name="Andreopoulos B."/>
            <person name="Lu D."/>
            <person name="Skrede I."/>
            <person name="Drula E."/>
            <person name="Henrissat B."/>
            <person name="Morin E."/>
            <person name="Kohler A."/>
            <person name="Barry K."/>
            <person name="LaButti K."/>
            <person name="Morin E."/>
            <person name="Salamov A."/>
            <person name="Lipzen A."/>
            <person name="Mereny Z."/>
            <person name="Hegedus B."/>
            <person name="Baldrian P."/>
            <person name="Stursova M."/>
            <person name="Weitz H."/>
            <person name="Taylor A."/>
            <person name="Grigoriev I.V."/>
            <person name="Nagy L.G."/>
            <person name="Martin F."/>
            <person name="Kauserud H."/>
        </authorList>
    </citation>
    <scope>NUCLEOTIDE SEQUENCE</scope>
    <source>
        <strain evidence="7">CBHHK182m</strain>
    </source>
</reference>
<feature type="transmembrane region" description="Helical" evidence="6">
    <location>
        <begin position="294"/>
        <end position="318"/>
    </location>
</feature>
<feature type="transmembrane region" description="Helical" evidence="6">
    <location>
        <begin position="78"/>
        <end position="101"/>
    </location>
</feature>
<proteinExistence type="predicted"/>
<dbReference type="GO" id="GO:0007189">
    <property type="term" value="P:adenylate cyclase-activating G protein-coupled receptor signaling pathway"/>
    <property type="evidence" value="ECO:0007669"/>
    <property type="project" value="TreeGrafter"/>
</dbReference>
<feature type="transmembrane region" description="Helical" evidence="6">
    <location>
        <begin position="32"/>
        <end position="57"/>
    </location>
</feature>
<evidence type="ECO:0000256" key="6">
    <source>
        <dbReference type="SAM" id="Phobius"/>
    </source>
</evidence>
<evidence type="ECO:0000256" key="5">
    <source>
        <dbReference type="SAM" id="MobiDB-lite"/>
    </source>
</evidence>
<dbReference type="PANTHER" id="PTHR23112:SF37">
    <property type="entry name" value="G PROTEIN-COUPLED RECEPTOR GPR1"/>
    <property type="match status" value="1"/>
</dbReference>
<dbReference type="EMBL" id="JARKIB010000210">
    <property type="protein sequence ID" value="KAJ7723559.1"/>
    <property type="molecule type" value="Genomic_DNA"/>
</dbReference>
<evidence type="ECO:0000256" key="2">
    <source>
        <dbReference type="ARBA" id="ARBA00022692"/>
    </source>
</evidence>
<keyword evidence="2 6" id="KW-0812">Transmembrane</keyword>
<protein>
    <recommendedName>
        <fullName evidence="9">Glucose receptor Git3 N-terminal domain-containing protein</fullName>
    </recommendedName>
</protein>
<feature type="compositionally biased region" description="Basic and acidic residues" evidence="5">
    <location>
        <begin position="383"/>
        <end position="393"/>
    </location>
</feature>
<evidence type="ECO:0000256" key="3">
    <source>
        <dbReference type="ARBA" id="ARBA00022989"/>
    </source>
</evidence>
<feature type="transmembrane region" description="Helical" evidence="6">
    <location>
        <begin position="204"/>
        <end position="224"/>
    </location>
</feature>
<feature type="region of interest" description="Disordered" evidence="5">
    <location>
        <begin position="338"/>
        <end position="399"/>
    </location>
</feature>
<dbReference type="Proteomes" id="UP001215598">
    <property type="component" value="Unassembled WGS sequence"/>
</dbReference>
<feature type="compositionally biased region" description="Basic and acidic residues" evidence="5">
    <location>
        <begin position="349"/>
        <end position="365"/>
    </location>
</feature>
<organism evidence="7 8">
    <name type="scientific">Mycena metata</name>
    <dbReference type="NCBI Taxonomy" id="1033252"/>
    <lineage>
        <taxon>Eukaryota</taxon>
        <taxon>Fungi</taxon>
        <taxon>Dikarya</taxon>
        <taxon>Basidiomycota</taxon>
        <taxon>Agaricomycotina</taxon>
        <taxon>Agaricomycetes</taxon>
        <taxon>Agaricomycetidae</taxon>
        <taxon>Agaricales</taxon>
        <taxon>Marasmiineae</taxon>
        <taxon>Mycenaceae</taxon>
        <taxon>Mycena</taxon>
    </lineage>
</organism>
<feature type="transmembrane region" description="Helical" evidence="6">
    <location>
        <begin position="262"/>
        <end position="282"/>
    </location>
</feature>
<sequence length="399" mass="43546">MSVPPGVVCTSEEYSRSLFDPSIHCLTRGQSIGLIVTAESGLISLVAVLGVFTLIIRNGIRHVRRTGKWYLVRQPMDVLMLSLFVADLIQAVGAVMDVHWVHSGVVSVGSFCTAQGVVQQLGETSVAITTLLITLFTFAGVWFRKGSTFVAAVFVALAWLFVILMVAIGNATHRGDHTLFESPTPYWCWIGQGFLGFRLAGEYVWFWITLAVSVTAYLALFLWARGNITISDTAWWRFSVHRSSANADPADRRRRQTSYAMIAYPVCYSILLLPLSVVRWIGFVQERGGRANKIPSAATFGVISLYGLSGALNVVLLLTTKPDSMLFGDAGVEVDERGHGLGRAPSPFRGDDSASDFRARSRGSRDSSLQLGRLPSASDGEWDLPKAKGHPDEESAVSV</sequence>
<keyword evidence="4 6" id="KW-0472">Membrane</keyword>
<keyword evidence="8" id="KW-1185">Reference proteome</keyword>
<evidence type="ECO:0000256" key="1">
    <source>
        <dbReference type="ARBA" id="ARBA00004141"/>
    </source>
</evidence>
<evidence type="ECO:0008006" key="9">
    <source>
        <dbReference type="Google" id="ProtNLM"/>
    </source>
</evidence>
<dbReference type="AlphaFoldDB" id="A0AAD7MMH2"/>
<gene>
    <name evidence="7" type="ORF">B0H16DRAFT_1334050</name>
</gene>
<dbReference type="CDD" id="cd00637">
    <property type="entry name" value="7tm_classA_rhodopsin-like"/>
    <property type="match status" value="1"/>
</dbReference>
<dbReference type="GO" id="GO:0004930">
    <property type="term" value="F:G protein-coupled receptor activity"/>
    <property type="evidence" value="ECO:0007669"/>
    <property type="project" value="TreeGrafter"/>
</dbReference>
<dbReference type="PANTHER" id="PTHR23112">
    <property type="entry name" value="G PROTEIN-COUPLED RECEPTOR 157-RELATED"/>
    <property type="match status" value="1"/>
</dbReference>
<dbReference type="Gene3D" id="1.20.1070.10">
    <property type="entry name" value="Rhodopsin 7-helix transmembrane proteins"/>
    <property type="match status" value="1"/>
</dbReference>
<name>A0AAD7MMH2_9AGAR</name>
<evidence type="ECO:0000313" key="7">
    <source>
        <dbReference type="EMBL" id="KAJ7723559.1"/>
    </source>
</evidence>
<feature type="transmembrane region" description="Helical" evidence="6">
    <location>
        <begin position="149"/>
        <end position="169"/>
    </location>
</feature>
<comment type="caution">
    <text evidence="7">The sequence shown here is derived from an EMBL/GenBank/DDBJ whole genome shotgun (WGS) entry which is preliminary data.</text>
</comment>